<feature type="domain" description="Calcineurin-like phosphoesterase" evidence="1">
    <location>
        <begin position="1"/>
        <end position="221"/>
    </location>
</feature>
<protein>
    <submittedName>
        <fullName evidence="2">Metallophosphoesterase</fullName>
    </submittedName>
</protein>
<name>A0A4Q5LV72_9BACT</name>
<dbReference type="RefSeq" id="WP_130023435.1">
    <property type="nucleotide sequence ID" value="NZ_SEWF01000045.1"/>
</dbReference>
<evidence type="ECO:0000313" key="3">
    <source>
        <dbReference type="Proteomes" id="UP000293162"/>
    </source>
</evidence>
<comment type="caution">
    <text evidence="2">The sequence shown here is derived from an EMBL/GenBank/DDBJ whole genome shotgun (WGS) entry which is preliminary data.</text>
</comment>
<dbReference type="GO" id="GO:0016787">
    <property type="term" value="F:hydrolase activity"/>
    <property type="evidence" value="ECO:0007669"/>
    <property type="project" value="InterPro"/>
</dbReference>
<dbReference type="Pfam" id="PF00149">
    <property type="entry name" value="Metallophos"/>
    <property type="match status" value="1"/>
</dbReference>
<dbReference type="Gene3D" id="3.60.21.10">
    <property type="match status" value="1"/>
</dbReference>
<dbReference type="InterPro" id="IPR029052">
    <property type="entry name" value="Metallo-depent_PP-like"/>
</dbReference>
<dbReference type="InterPro" id="IPR004843">
    <property type="entry name" value="Calcineurin-like_PHP"/>
</dbReference>
<dbReference type="OrthoDB" id="356681at2"/>
<dbReference type="PANTHER" id="PTHR37844">
    <property type="entry name" value="SER/THR PROTEIN PHOSPHATASE SUPERFAMILY (AFU_ORTHOLOGUE AFUA_1G14840)"/>
    <property type="match status" value="1"/>
</dbReference>
<reference evidence="2 3" key="1">
    <citation type="submission" date="2019-02" db="EMBL/GenBank/DDBJ databases">
        <title>Bacterial novel species Emticicia sp. 17J42-9 isolated from soil.</title>
        <authorList>
            <person name="Jung H.-Y."/>
        </authorList>
    </citation>
    <scope>NUCLEOTIDE SEQUENCE [LARGE SCALE GENOMIC DNA]</scope>
    <source>
        <strain evidence="2 3">17J42-9</strain>
    </source>
</reference>
<sequence length="257" mass="30030">MKIQYCSDIHLEMNTNKAYLLQHPIDPVGEVLLLAGDITNAKYYDDPRPVEKQFFKTLSQQFERVFIIAGNHEFYRSWDISVLEKPLLKEIEKNVFLLNNQTIVYKEVAFFFTTLWSEINQLDEVYVKRSMPDFSLITHYRKSLLVKHYNELHKQALAFLDKSLSQTGNLKKMVVSHHLPSLQCVHADHVGSSLGSAFATDLDAFILQHQPDYWVYGHSHRNMPDIEIGKTKLVTNQLGYVPYQEHYSWESAKFFEL</sequence>
<evidence type="ECO:0000259" key="1">
    <source>
        <dbReference type="Pfam" id="PF00149"/>
    </source>
</evidence>
<proteinExistence type="predicted"/>
<dbReference type="Proteomes" id="UP000293162">
    <property type="component" value="Unassembled WGS sequence"/>
</dbReference>
<organism evidence="2 3">
    <name type="scientific">Emticicia agri</name>
    <dbReference type="NCBI Taxonomy" id="2492393"/>
    <lineage>
        <taxon>Bacteria</taxon>
        <taxon>Pseudomonadati</taxon>
        <taxon>Bacteroidota</taxon>
        <taxon>Cytophagia</taxon>
        <taxon>Cytophagales</taxon>
        <taxon>Leadbetterellaceae</taxon>
        <taxon>Emticicia</taxon>
    </lineage>
</organism>
<evidence type="ECO:0000313" key="2">
    <source>
        <dbReference type="EMBL" id="RYU93445.1"/>
    </source>
</evidence>
<accession>A0A4Q5LV72</accession>
<dbReference type="PANTHER" id="PTHR37844:SF1">
    <property type="entry name" value="CALCINEURIN-LIKE PHOSPHOESTERASE DOMAIN-CONTAINING PROTEIN"/>
    <property type="match status" value="1"/>
</dbReference>
<keyword evidence="3" id="KW-1185">Reference proteome</keyword>
<gene>
    <name evidence="2" type="ORF">EWM59_22115</name>
</gene>
<dbReference type="AlphaFoldDB" id="A0A4Q5LV72"/>
<dbReference type="EMBL" id="SEWF01000045">
    <property type="protein sequence ID" value="RYU93445.1"/>
    <property type="molecule type" value="Genomic_DNA"/>
</dbReference>
<dbReference type="SUPFAM" id="SSF56300">
    <property type="entry name" value="Metallo-dependent phosphatases"/>
    <property type="match status" value="1"/>
</dbReference>